<reference evidence="1" key="1">
    <citation type="submission" date="2021-04" db="EMBL/GenBank/DDBJ databases">
        <title>Genome based classification of Actinospica acidithermotolerans sp. nov., an actinobacterium isolated from an Indonesian hot spring.</title>
        <authorList>
            <person name="Kusuma A.B."/>
            <person name="Putra K.E."/>
            <person name="Nafisah S."/>
            <person name="Loh J."/>
            <person name="Nouioui I."/>
            <person name="Goodfellow M."/>
        </authorList>
    </citation>
    <scope>NUCLEOTIDE SEQUENCE</scope>
    <source>
        <strain evidence="1">CSCA 57</strain>
    </source>
</reference>
<dbReference type="AlphaFoldDB" id="A0A941EWZ2"/>
<proteinExistence type="predicted"/>
<protein>
    <submittedName>
        <fullName evidence="1">Uncharacterized protein</fullName>
    </submittedName>
</protein>
<keyword evidence="2" id="KW-1185">Reference proteome</keyword>
<organism evidence="1 2">
    <name type="scientific">Actinospica durhamensis</name>
    <dbReference type="NCBI Taxonomy" id="1508375"/>
    <lineage>
        <taxon>Bacteria</taxon>
        <taxon>Bacillati</taxon>
        <taxon>Actinomycetota</taxon>
        <taxon>Actinomycetes</taxon>
        <taxon>Catenulisporales</taxon>
        <taxon>Actinospicaceae</taxon>
        <taxon>Actinospica</taxon>
    </lineage>
</organism>
<dbReference type="RefSeq" id="WP_212534135.1">
    <property type="nucleotide sequence ID" value="NZ_JAGSOG010000567.1"/>
</dbReference>
<comment type="caution">
    <text evidence="1">The sequence shown here is derived from an EMBL/GenBank/DDBJ whole genome shotgun (WGS) entry which is preliminary data.</text>
</comment>
<evidence type="ECO:0000313" key="1">
    <source>
        <dbReference type="EMBL" id="MBR7839717.1"/>
    </source>
</evidence>
<dbReference type="EMBL" id="JAGSOG010000567">
    <property type="protein sequence ID" value="MBR7839717.1"/>
    <property type="molecule type" value="Genomic_DNA"/>
</dbReference>
<dbReference type="Proteomes" id="UP000675781">
    <property type="component" value="Unassembled WGS sequence"/>
</dbReference>
<evidence type="ECO:0000313" key="2">
    <source>
        <dbReference type="Proteomes" id="UP000675781"/>
    </source>
</evidence>
<gene>
    <name evidence="1" type="ORF">KDL01_41085</name>
</gene>
<accession>A0A941EWZ2</accession>
<sequence>MPMGPTCRVCRRLMYRKVSERKEAKGSTIVYECSNDGCANYIRSGYRLQEKVFEERR</sequence>
<name>A0A941EWZ2_9ACTN</name>